<feature type="domain" description="HNH nuclease" evidence="1">
    <location>
        <begin position="52"/>
        <end position="94"/>
    </location>
</feature>
<dbReference type="InterPro" id="IPR044925">
    <property type="entry name" value="His-Me_finger_sf"/>
</dbReference>
<dbReference type="InterPro" id="IPR016177">
    <property type="entry name" value="DNA-bd_dom_sf"/>
</dbReference>
<dbReference type="InterPro" id="IPR003615">
    <property type="entry name" value="HNH_nuc"/>
</dbReference>
<sequence>MALHEYLEVDPTIPSCLRWKKAPSKRVRAGSPAFTTLDVYGYMRGMFKRKHYQAHRVVFFLTHEYWAEQVDHIDGNKLNNHPDNLREVTPNQNQHNRVCRGYYYCTTSGKYVAQIKVSGVGRTIGVYNNPVDARRAYLKAKAAEHPTAPSRCFMEVYIGL</sequence>
<name>A0A385IGG2_9CAUD</name>
<dbReference type="Pfam" id="PF13392">
    <property type="entry name" value="HNH_3"/>
    <property type="match status" value="1"/>
</dbReference>
<evidence type="ECO:0000313" key="3">
    <source>
        <dbReference type="Proteomes" id="UP000263908"/>
    </source>
</evidence>
<dbReference type="Gene3D" id="3.90.75.20">
    <property type="match status" value="1"/>
</dbReference>
<protein>
    <recommendedName>
        <fullName evidence="1">HNH nuclease domain-containing protein</fullName>
    </recommendedName>
</protein>
<dbReference type="SUPFAM" id="SSF54171">
    <property type="entry name" value="DNA-binding domain"/>
    <property type="match status" value="1"/>
</dbReference>
<accession>A0A385IGG2</accession>
<dbReference type="SUPFAM" id="SSF54060">
    <property type="entry name" value="His-Me finger endonucleases"/>
    <property type="match status" value="1"/>
</dbReference>
<dbReference type="GO" id="GO:0003677">
    <property type="term" value="F:DNA binding"/>
    <property type="evidence" value="ECO:0007669"/>
    <property type="project" value="InterPro"/>
</dbReference>
<evidence type="ECO:0000313" key="2">
    <source>
        <dbReference type="EMBL" id="AXY82082.1"/>
    </source>
</evidence>
<reference evidence="2 3" key="1">
    <citation type="submission" date="2018-08" db="EMBL/GenBank/DDBJ databases">
        <title>SRE bacteriophages.</title>
        <authorList>
            <person name="Carstens A.B."/>
            <person name="Djurhuus A.M."/>
            <person name="Kot W."/>
            <person name="Hansen L.H."/>
        </authorList>
    </citation>
    <scope>NUCLEOTIDE SEQUENCE [LARGE SCALE GENOMIC DNA]</scope>
</reference>
<organism evidence="2 3">
    <name type="scientific">Pectobacterium phage Slant</name>
    <dbReference type="NCBI Taxonomy" id="2320198"/>
    <lineage>
        <taxon>Viruses</taxon>
        <taxon>Duplodnaviria</taxon>
        <taxon>Heunggongvirae</taxon>
        <taxon>Uroviricota</taxon>
        <taxon>Caudoviricetes</taxon>
        <taxon>Autographivirales</taxon>
        <taxon>Autoscriptoviridae</taxon>
        <taxon>Corkvirinae</taxon>
        <taxon>Phimunavirus</taxon>
        <taxon>Phimunavirus khlen</taxon>
    </lineage>
</organism>
<dbReference type="Proteomes" id="UP000263908">
    <property type="component" value="Segment"/>
</dbReference>
<proteinExistence type="predicted"/>
<dbReference type="EMBL" id="MH807819">
    <property type="protein sequence ID" value="AXY82082.1"/>
    <property type="molecule type" value="Genomic_DNA"/>
</dbReference>
<evidence type="ECO:0000259" key="1">
    <source>
        <dbReference type="Pfam" id="PF13392"/>
    </source>
</evidence>